<dbReference type="PROSITE" id="PS50003">
    <property type="entry name" value="PH_DOMAIN"/>
    <property type="match status" value="1"/>
</dbReference>
<evidence type="ECO:0000259" key="1">
    <source>
        <dbReference type="PROSITE" id="PS50003"/>
    </source>
</evidence>
<dbReference type="InterPro" id="IPR001849">
    <property type="entry name" value="PH_domain"/>
</dbReference>
<dbReference type="GeneID" id="14893572"/>
<dbReference type="VEuPathDB" id="AmoebaDB:EIN_497530"/>
<dbReference type="Pfam" id="PF00169">
    <property type="entry name" value="PH"/>
    <property type="match status" value="1"/>
</dbReference>
<evidence type="ECO:0000313" key="2">
    <source>
        <dbReference type="EMBL" id="ELP94593.1"/>
    </source>
</evidence>
<keyword evidence="3" id="KW-1185">Reference proteome</keyword>
<reference evidence="2 3" key="1">
    <citation type="submission" date="2012-10" db="EMBL/GenBank/DDBJ databases">
        <authorList>
            <person name="Zafar N."/>
            <person name="Inman J."/>
            <person name="Hall N."/>
            <person name="Lorenzi H."/>
            <person name="Caler E."/>
        </authorList>
    </citation>
    <scope>NUCLEOTIDE SEQUENCE [LARGE SCALE GENOMIC DNA]</scope>
    <source>
        <strain evidence="2 3">IP1</strain>
    </source>
</reference>
<protein>
    <recommendedName>
        <fullName evidence="1">PH domain-containing protein</fullName>
    </recommendedName>
</protein>
<dbReference type="EMBL" id="KB206184">
    <property type="protein sequence ID" value="ELP94593.1"/>
    <property type="molecule type" value="Genomic_DNA"/>
</dbReference>
<dbReference type="RefSeq" id="XP_004261364.1">
    <property type="nucleotide sequence ID" value="XM_004261316.1"/>
</dbReference>
<proteinExistence type="predicted"/>
<dbReference type="KEGG" id="eiv:EIN_497530"/>
<dbReference type="Gene3D" id="2.30.29.30">
    <property type="entry name" value="Pleckstrin-homology domain (PH domain)/Phosphotyrosine-binding domain (PTB)"/>
    <property type="match status" value="1"/>
</dbReference>
<dbReference type="OMA" id="WSSFPSH"/>
<name>A0A0A1UH34_ENTIV</name>
<feature type="domain" description="PH" evidence="1">
    <location>
        <begin position="20"/>
        <end position="195"/>
    </location>
</feature>
<dbReference type="SUPFAM" id="SSF50729">
    <property type="entry name" value="PH domain-like"/>
    <property type="match status" value="1"/>
</dbReference>
<evidence type="ECO:0000313" key="3">
    <source>
        <dbReference type="Proteomes" id="UP000014680"/>
    </source>
</evidence>
<dbReference type="Proteomes" id="UP000014680">
    <property type="component" value="Unassembled WGS sequence"/>
</dbReference>
<accession>A0A0A1UH34</accession>
<gene>
    <name evidence="2" type="ORF">EIN_497530</name>
</gene>
<sequence length="371" mass="43685">MEGGDLETLKTKPLSQIKRPFLMDGSVTVMFKKRWKKRYLVWKNSYIIFFDKNSQNEKPKDVIELKGTTTMNVEYDAKEKKNVVKFKSDPDEFWVLADETVPFLEMGFQAFKNGLEVKEKERIKIEEEEKIKIEAIKQKEEEVSKVEEVKKKMNDFLSTCKKMDKYQLEKLLKLLGKNNSEYYFYTIMEEATKQWDDADFIKFGYQQMCDEDLDDFASFIGGKEIFDDQIHLLLGTDDEGIIHAADLILRIAKEFKVEWSELVKGVFVAFTCWGFNSSDKRLRVFLSILTAPFTPDEVFAFLSFYKDYEVDCGLSDWGELSEDIQSIFLVVSKNWTKEETEHFCEMAQKCWGWQNDVICRMKTLLLDKNFN</sequence>
<dbReference type="AlphaFoldDB" id="A0A0A1UH34"/>
<dbReference type="InterPro" id="IPR011993">
    <property type="entry name" value="PH-like_dom_sf"/>
</dbReference>
<organism evidence="2 3">
    <name type="scientific">Entamoeba invadens IP1</name>
    <dbReference type="NCBI Taxonomy" id="370355"/>
    <lineage>
        <taxon>Eukaryota</taxon>
        <taxon>Amoebozoa</taxon>
        <taxon>Evosea</taxon>
        <taxon>Archamoebae</taxon>
        <taxon>Mastigamoebida</taxon>
        <taxon>Entamoebidae</taxon>
        <taxon>Entamoeba</taxon>
    </lineage>
</organism>